<reference evidence="1 2" key="1">
    <citation type="submission" date="2012-06" db="EMBL/GenBank/DDBJ databases">
        <title>Complete sequence of plasmid 2 of Mycobacterium chubuense NBB4.</title>
        <authorList>
            <consortium name="US DOE Joint Genome Institute"/>
            <person name="Lucas S."/>
            <person name="Han J."/>
            <person name="Lapidus A."/>
            <person name="Cheng J.-F."/>
            <person name="Goodwin L."/>
            <person name="Pitluck S."/>
            <person name="Peters L."/>
            <person name="Mikhailova N."/>
            <person name="Teshima H."/>
            <person name="Detter J.C."/>
            <person name="Han C."/>
            <person name="Tapia R."/>
            <person name="Land M."/>
            <person name="Hauser L."/>
            <person name="Kyrpides N."/>
            <person name="Ivanova N."/>
            <person name="Pagani I."/>
            <person name="Mattes T."/>
            <person name="Holmes A."/>
            <person name="Rutledge P."/>
            <person name="Paulsen I."/>
            <person name="Coleman N."/>
            <person name="Woyke T."/>
        </authorList>
    </citation>
    <scope>NUCLEOTIDE SEQUENCE [LARGE SCALE GENOMIC DNA]</scope>
    <source>
        <strain evidence="1 2">NBB4</strain>
        <plasmid evidence="1 2">pMYCCH.02</plasmid>
    </source>
</reference>
<keyword evidence="1" id="KW-0614">Plasmid</keyword>
<sequence precursor="true">MTTRTPELRASLAGLLVVAVLIHGATGLIDSENDCALVVGQHQDK</sequence>
<dbReference type="Proteomes" id="UP000006057">
    <property type="component" value="Plasmid pMYCCH.02"/>
</dbReference>
<geneLocation type="plasmid" evidence="1 2">
    <name>pMYCCH.02</name>
</geneLocation>
<dbReference type="AlphaFoldDB" id="I4BTL4"/>
<dbReference type="EMBL" id="CP003055">
    <property type="protein sequence ID" value="AFM20621.1"/>
    <property type="molecule type" value="Genomic_DNA"/>
</dbReference>
<dbReference type="PATRIC" id="fig|710421.3.peg.5996"/>
<dbReference type="HOGENOM" id="CLU_3202248_0_0_11"/>
<evidence type="ECO:0000313" key="1">
    <source>
        <dbReference type="EMBL" id="AFM20621.1"/>
    </source>
</evidence>
<proteinExistence type="predicted"/>
<accession>I4BTL4</accession>
<evidence type="ECO:0000313" key="2">
    <source>
        <dbReference type="Proteomes" id="UP000006057"/>
    </source>
</evidence>
<name>I4BTL4_MYCCN</name>
<organism evidence="1 2">
    <name type="scientific">Mycolicibacterium chubuense (strain NBB4)</name>
    <name type="common">Mycobacterium chubuense</name>
    <dbReference type="NCBI Taxonomy" id="710421"/>
    <lineage>
        <taxon>Bacteria</taxon>
        <taxon>Bacillati</taxon>
        <taxon>Actinomycetota</taxon>
        <taxon>Actinomycetes</taxon>
        <taxon>Mycobacteriales</taxon>
        <taxon>Mycobacteriaceae</taxon>
        <taxon>Mycolicibacterium</taxon>
    </lineage>
</organism>
<dbReference type="KEGG" id="mcb:Mycch_6021"/>
<gene>
    <name evidence="1" type="ordered locus">Mycch_6021</name>
</gene>
<keyword evidence="2" id="KW-1185">Reference proteome</keyword>
<protein>
    <submittedName>
        <fullName evidence="1">Uncharacterized protein</fullName>
    </submittedName>
</protein>